<evidence type="ECO:0000313" key="16">
    <source>
        <dbReference type="Proteomes" id="UP000189911"/>
    </source>
</evidence>
<evidence type="ECO:0000256" key="13">
    <source>
        <dbReference type="RuleBase" id="RU365061"/>
    </source>
</evidence>
<dbReference type="GO" id="GO:0042162">
    <property type="term" value="F:telomeric DNA binding"/>
    <property type="evidence" value="ECO:0007669"/>
    <property type="project" value="TreeGrafter"/>
</dbReference>
<keyword evidence="7 13" id="KW-0479">Metal-binding</keyword>
<dbReference type="InterPro" id="IPR000477">
    <property type="entry name" value="RT_dom"/>
</dbReference>
<evidence type="ECO:0000256" key="3">
    <source>
        <dbReference type="ARBA" id="ARBA00016182"/>
    </source>
</evidence>
<keyword evidence="16" id="KW-1185">Reference proteome</keyword>
<dbReference type="Proteomes" id="UP000189911">
    <property type="component" value="Chromosome F"/>
</dbReference>
<comment type="catalytic activity">
    <reaction evidence="12 13">
        <text>DNA(n) + a 2'-deoxyribonucleoside 5'-triphosphate = DNA(n+1) + diphosphate</text>
        <dbReference type="Rhea" id="RHEA:22508"/>
        <dbReference type="Rhea" id="RHEA-COMP:17339"/>
        <dbReference type="Rhea" id="RHEA-COMP:17340"/>
        <dbReference type="ChEBI" id="CHEBI:33019"/>
        <dbReference type="ChEBI" id="CHEBI:61560"/>
        <dbReference type="ChEBI" id="CHEBI:173112"/>
        <dbReference type="EC" id="2.7.7.49"/>
    </reaction>
</comment>
<evidence type="ECO:0000256" key="7">
    <source>
        <dbReference type="ARBA" id="ARBA00022723"/>
    </source>
</evidence>
<comment type="function">
    <text evidence="13">Telomerase is a ribonucleoprotein enzyme essential for the replication of chromosome termini in most eukaryotes. It elongates telomeres. It is a reverse transcriptase that adds simple sequence repeats to chromosome ends by copying a template sequence within the RNA component of the enzyme.</text>
</comment>
<dbReference type="GO" id="GO:0070034">
    <property type="term" value="F:telomerase RNA binding"/>
    <property type="evidence" value="ECO:0007669"/>
    <property type="project" value="TreeGrafter"/>
</dbReference>
<evidence type="ECO:0000256" key="2">
    <source>
        <dbReference type="ARBA" id="ARBA00012493"/>
    </source>
</evidence>
<protein>
    <recommendedName>
        <fullName evidence="3 13">Telomerase reverse transcriptase</fullName>
        <ecNumber evidence="2 13">2.7.7.49</ecNumber>
    </recommendedName>
    <alternativeName>
        <fullName evidence="13">Telomerase catalytic subunit</fullName>
    </alternativeName>
</protein>
<evidence type="ECO:0000256" key="9">
    <source>
        <dbReference type="ARBA" id="ARBA00022895"/>
    </source>
</evidence>
<evidence type="ECO:0000256" key="6">
    <source>
        <dbReference type="ARBA" id="ARBA00022695"/>
    </source>
</evidence>
<reference evidence="16" key="1">
    <citation type="submission" date="2016-03" db="EMBL/GenBank/DDBJ databases">
        <authorList>
            <person name="Devillers Hugo."/>
        </authorList>
    </citation>
    <scope>NUCLEOTIDE SEQUENCE [LARGE SCALE GENOMIC DNA]</scope>
</reference>
<dbReference type="PROSITE" id="PS50878">
    <property type="entry name" value="RT_POL"/>
    <property type="match status" value="1"/>
</dbReference>
<dbReference type="InterPro" id="IPR021891">
    <property type="entry name" value="Telomerase_RBD"/>
</dbReference>
<keyword evidence="5 13" id="KW-0808">Transferase</keyword>
<name>A0A1G4K8R2_9SACH</name>
<dbReference type="AlphaFoldDB" id="A0A1G4K8R2"/>
<keyword evidence="10 13" id="KW-0695">RNA-directed DNA polymerase</keyword>
<accession>A0A1G4K8R2</accession>
<dbReference type="GO" id="GO:0000333">
    <property type="term" value="C:telomerase catalytic core complex"/>
    <property type="evidence" value="ECO:0007669"/>
    <property type="project" value="TreeGrafter"/>
</dbReference>
<feature type="domain" description="Reverse transcriptase" evidence="14">
    <location>
        <begin position="399"/>
        <end position="704"/>
    </location>
</feature>
<dbReference type="Pfam" id="PF12009">
    <property type="entry name" value="Telomerase_RBD"/>
    <property type="match status" value="1"/>
</dbReference>
<evidence type="ECO:0000256" key="4">
    <source>
        <dbReference type="ARBA" id="ARBA00022454"/>
    </source>
</evidence>
<dbReference type="InterPro" id="IPR003545">
    <property type="entry name" value="Telomerase_RT"/>
</dbReference>
<evidence type="ECO:0000259" key="14">
    <source>
        <dbReference type="PROSITE" id="PS50878"/>
    </source>
</evidence>
<dbReference type="EMBL" id="LT598452">
    <property type="protein sequence ID" value="SCV00407.1"/>
    <property type="molecule type" value="Genomic_DNA"/>
</dbReference>
<gene>
    <name evidence="15" type="ORF">LANO_0F06700G</name>
</gene>
<dbReference type="CDD" id="cd01648">
    <property type="entry name" value="TERT"/>
    <property type="match status" value="1"/>
</dbReference>
<keyword evidence="4 13" id="KW-0158">Chromosome</keyword>
<sequence length="714" mass="81795">MKCLKDFIAQNLVENENVGWLLNFSGEASSAGEFRCAILDIFVSPNPEQFENLALPGGEHSSVVDECIKFLRINTGFSNVLTYGYKIAKNSDVASTLHCESSNLNVTNLKSGIWTTVHKILGTECFVNLIINFTIYDCRNGICRQTVGPVQERGQINGLLPVLVGATTIGNSEFLYRNRGVCKISSIMPCSLTILWYQIFGTDKNNSDGIPTECRVILRQILSRVIHNHRRLKYRFILDALCPYKDFKSSYSNMEPQTSIKSIVKFLTVIIEKLFPLSFFGSRHNKSVLMSKISFILKLKLHGRLPISFWIKGLRIKDIEWLGSQSKIDYRELRARQDLLERIIEWFFGHLLSSVIVTFFYCSELSGSPNLLFFRFDVWAQMTQPFLKAYFERYLTLNEKCQGHVCNTEFAHGYLRLIPKKAKTQFRVIFVPLKCREQEKANAELGYMRSVLKPAGCILSYVSSKRKISPDVPSKKLSSPSEISSAICDFKARLLKRYGEIPYLFFIKFDIENCYDSIPRSRAREVINQQLSIYSDFYVRSQSFYDSEKGSFKQISSVNGDLKIKKHGIAIDNVRTVYLTKKDVIEILDKEMENSSIIYGEHCLLRNSGIFQGTALSAHIVDFLYDDLVESHQAFRNEQGAESLILRLADDFLVISTSKLYIEKIETHVWKGFETYNAFSNERKVLSNLNCTDNKSLRFCAIDLDMGTLEVMKR</sequence>
<evidence type="ECO:0000256" key="12">
    <source>
        <dbReference type="ARBA" id="ARBA00048173"/>
    </source>
</evidence>
<dbReference type="PRINTS" id="PR01365">
    <property type="entry name" value="TELOMERASERT"/>
</dbReference>
<dbReference type="PANTHER" id="PTHR12066:SF0">
    <property type="entry name" value="TELOMERASE REVERSE TRANSCRIPTASE"/>
    <property type="match status" value="1"/>
</dbReference>
<evidence type="ECO:0000256" key="5">
    <source>
        <dbReference type="ARBA" id="ARBA00022679"/>
    </source>
</evidence>
<keyword evidence="6 13" id="KW-0548">Nucleotidyltransferase</keyword>
<organism evidence="15 16">
    <name type="scientific">Lachancea nothofagi CBS 11611</name>
    <dbReference type="NCBI Taxonomy" id="1266666"/>
    <lineage>
        <taxon>Eukaryota</taxon>
        <taxon>Fungi</taxon>
        <taxon>Dikarya</taxon>
        <taxon>Ascomycota</taxon>
        <taxon>Saccharomycotina</taxon>
        <taxon>Saccharomycetes</taxon>
        <taxon>Saccharomycetales</taxon>
        <taxon>Saccharomycetaceae</taxon>
        <taxon>Lachancea</taxon>
    </lineage>
</organism>
<keyword evidence="9 13" id="KW-0779">Telomere</keyword>
<comment type="subcellular location">
    <subcellularLocation>
        <location evidence="13">Nucleus</location>
    </subcellularLocation>
    <subcellularLocation>
        <location evidence="13">Chromosome</location>
        <location evidence="13">Telomere</location>
    </subcellularLocation>
</comment>
<keyword evidence="11 13" id="KW-0539">Nucleus</keyword>
<dbReference type="PANTHER" id="PTHR12066">
    <property type="entry name" value="TELOMERASE REVERSE TRANSCRIPTASE"/>
    <property type="match status" value="1"/>
</dbReference>
<dbReference type="Gene3D" id="1.10.132.70">
    <property type="match status" value="1"/>
</dbReference>
<evidence type="ECO:0000256" key="10">
    <source>
        <dbReference type="ARBA" id="ARBA00022918"/>
    </source>
</evidence>
<evidence type="ECO:0000313" key="15">
    <source>
        <dbReference type="EMBL" id="SCV00407.1"/>
    </source>
</evidence>
<dbReference type="GO" id="GO:0000781">
    <property type="term" value="C:chromosome, telomeric region"/>
    <property type="evidence" value="ECO:0007669"/>
    <property type="project" value="UniProtKB-SubCell"/>
</dbReference>
<dbReference type="GO" id="GO:0007004">
    <property type="term" value="P:telomere maintenance via telomerase"/>
    <property type="evidence" value="ECO:0007669"/>
    <property type="project" value="TreeGrafter"/>
</dbReference>
<dbReference type="GO" id="GO:0046872">
    <property type="term" value="F:metal ion binding"/>
    <property type="evidence" value="ECO:0007669"/>
    <property type="project" value="UniProtKB-KW"/>
</dbReference>
<evidence type="ECO:0000256" key="1">
    <source>
        <dbReference type="ARBA" id="ARBA00008001"/>
    </source>
</evidence>
<evidence type="ECO:0000256" key="11">
    <source>
        <dbReference type="ARBA" id="ARBA00023242"/>
    </source>
</evidence>
<proteinExistence type="inferred from homology"/>
<comment type="similarity">
    <text evidence="1 13">Belongs to the reverse transcriptase family. Telomerase subfamily.</text>
</comment>
<dbReference type="GO" id="GO:0003720">
    <property type="term" value="F:telomerase activity"/>
    <property type="evidence" value="ECO:0007669"/>
    <property type="project" value="InterPro"/>
</dbReference>
<evidence type="ECO:0000256" key="8">
    <source>
        <dbReference type="ARBA" id="ARBA00022842"/>
    </source>
</evidence>
<dbReference type="OrthoDB" id="289721at2759"/>
<dbReference type="EC" id="2.7.7.49" evidence="2 13"/>
<keyword evidence="8 13" id="KW-0460">Magnesium</keyword>
<dbReference type="SMART" id="SM00975">
    <property type="entry name" value="Telomerase_RBD"/>
    <property type="match status" value="1"/>
</dbReference>